<evidence type="ECO:0000313" key="4">
    <source>
        <dbReference type="EMBL" id="MDN3292791.1"/>
    </source>
</evidence>
<evidence type="ECO:0000259" key="3">
    <source>
        <dbReference type="Pfam" id="PF01757"/>
    </source>
</evidence>
<gene>
    <name evidence="4" type="ORF">QWM81_01775</name>
</gene>
<organism evidence="4 5">
    <name type="scientific">Streptomyces ficellus</name>
    <dbReference type="NCBI Taxonomy" id="1977088"/>
    <lineage>
        <taxon>Bacteria</taxon>
        <taxon>Bacillati</taxon>
        <taxon>Actinomycetota</taxon>
        <taxon>Actinomycetes</taxon>
        <taxon>Kitasatosporales</taxon>
        <taxon>Streptomycetaceae</taxon>
        <taxon>Streptomyces</taxon>
    </lineage>
</organism>
<dbReference type="InterPro" id="IPR002656">
    <property type="entry name" value="Acyl_transf_3_dom"/>
</dbReference>
<feature type="transmembrane region" description="Helical" evidence="2">
    <location>
        <begin position="345"/>
        <end position="364"/>
    </location>
</feature>
<keyword evidence="2" id="KW-0472">Membrane</keyword>
<evidence type="ECO:0000256" key="2">
    <source>
        <dbReference type="SAM" id="Phobius"/>
    </source>
</evidence>
<dbReference type="InterPro" id="IPR050879">
    <property type="entry name" value="Acyltransferase_3"/>
</dbReference>
<dbReference type="GO" id="GO:0016746">
    <property type="term" value="F:acyltransferase activity"/>
    <property type="evidence" value="ECO:0007669"/>
    <property type="project" value="UniProtKB-KW"/>
</dbReference>
<reference evidence="4" key="1">
    <citation type="submission" date="2023-06" db="EMBL/GenBank/DDBJ databases">
        <title>WGS-Sequencing of Streptomyces ficellus isolate 21 collected from sand in Gara Djebilet Iron Mine in Algeria.</title>
        <authorList>
            <person name="Zegers G.P."/>
            <person name="Gomez A."/>
            <person name="Gueddou A."/>
            <person name="Zahara A.F."/>
            <person name="Worth M."/>
            <person name="Sevigny J.L."/>
            <person name="Tisa L."/>
        </authorList>
    </citation>
    <scope>NUCLEOTIDE SEQUENCE</scope>
    <source>
        <strain evidence="4">AS11</strain>
    </source>
</reference>
<protein>
    <submittedName>
        <fullName evidence="4">Acyltransferase</fullName>
        <ecNumber evidence="4">2.3.-.-</ecNumber>
    </submittedName>
</protein>
<dbReference type="EMBL" id="JAUEPL010000002">
    <property type="protein sequence ID" value="MDN3292791.1"/>
    <property type="molecule type" value="Genomic_DNA"/>
</dbReference>
<feature type="transmembrane region" description="Helical" evidence="2">
    <location>
        <begin position="243"/>
        <end position="263"/>
    </location>
</feature>
<sequence length="398" mass="43672">MSSPAPARTATLPSLTGLRAICLVFVFVGHSLALGAFSDPEAAAGYNTLTGSGRIAFLAVSFFFVLSGFVLTWSAKPGQSARRFWRRRLVRIGPCHLLIAAIALAQFAAAGETIRWGPALANIFLVQNWWPDQDLIMYQLNGATWSLSVELLCYAMFPLLFRLISRLDPRALWYWAIGLGLAAALIPLVSYPLLSGFPPSQFYPEGSWPQLWALYFFPPVRSIEFVLGMLLARIIATGRWPKIGILPAALINLAAYLLLYFLPSPFGNAALYPIPSALLIGAVATRDLSGRGSVLAGRFMVWLGELSFVFYISHLVAMFAVHAALAGDVVGYARGYTRVTFSTPVAIVFMVGLFVLCVALAWVLRKTVELPAMRRWSRPASERAARRPDPQPQPQPQP</sequence>
<accession>A0ABT7YZX4</accession>
<feature type="transmembrane region" description="Helical" evidence="2">
    <location>
        <begin position="55"/>
        <end position="74"/>
    </location>
</feature>
<keyword evidence="4" id="KW-0012">Acyltransferase</keyword>
<feature type="transmembrane region" description="Helical" evidence="2">
    <location>
        <begin position="12"/>
        <end position="35"/>
    </location>
</feature>
<feature type="transmembrane region" description="Helical" evidence="2">
    <location>
        <begin position="214"/>
        <end position="236"/>
    </location>
</feature>
<proteinExistence type="predicted"/>
<feature type="domain" description="Acyltransferase 3" evidence="3">
    <location>
        <begin position="14"/>
        <end position="363"/>
    </location>
</feature>
<evidence type="ECO:0000256" key="1">
    <source>
        <dbReference type="SAM" id="MobiDB-lite"/>
    </source>
</evidence>
<feature type="transmembrane region" description="Helical" evidence="2">
    <location>
        <begin position="95"/>
        <end position="116"/>
    </location>
</feature>
<dbReference type="Proteomes" id="UP001174050">
    <property type="component" value="Unassembled WGS sequence"/>
</dbReference>
<keyword evidence="2" id="KW-1133">Transmembrane helix</keyword>
<keyword evidence="4" id="KW-0808">Transferase</keyword>
<feature type="transmembrane region" description="Helical" evidence="2">
    <location>
        <begin position="300"/>
        <end position="325"/>
    </location>
</feature>
<feature type="compositionally biased region" description="Basic and acidic residues" evidence="1">
    <location>
        <begin position="380"/>
        <end position="389"/>
    </location>
</feature>
<feature type="transmembrane region" description="Helical" evidence="2">
    <location>
        <begin position="172"/>
        <end position="194"/>
    </location>
</feature>
<keyword evidence="5" id="KW-1185">Reference proteome</keyword>
<feature type="transmembrane region" description="Helical" evidence="2">
    <location>
        <begin position="136"/>
        <end position="160"/>
    </location>
</feature>
<feature type="region of interest" description="Disordered" evidence="1">
    <location>
        <begin position="377"/>
        <end position="398"/>
    </location>
</feature>
<dbReference type="PANTHER" id="PTHR23028:SF53">
    <property type="entry name" value="ACYL_TRANSF_3 DOMAIN-CONTAINING PROTEIN"/>
    <property type="match status" value="1"/>
</dbReference>
<dbReference type="RefSeq" id="WP_290109595.1">
    <property type="nucleotide sequence ID" value="NZ_JAUEPL010000002.1"/>
</dbReference>
<feature type="transmembrane region" description="Helical" evidence="2">
    <location>
        <begin position="269"/>
        <end position="288"/>
    </location>
</feature>
<dbReference type="EC" id="2.3.-.-" evidence="4"/>
<keyword evidence="2" id="KW-0812">Transmembrane</keyword>
<comment type="caution">
    <text evidence="4">The sequence shown here is derived from an EMBL/GenBank/DDBJ whole genome shotgun (WGS) entry which is preliminary data.</text>
</comment>
<dbReference type="PANTHER" id="PTHR23028">
    <property type="entry name" value="ACETYLTRANSFERASE"/>
    <property type="match status" value="1"/>
</dbReference>
<name>A0ABT7YZX4_9ACTN</name>
<evidence type="ECO:0000313" key="5">
    <source>
        <dbReference type="Proteomes" id="UP001174050"/>
    </source>
</evidence>
<dbReference type="Pfam" id="PF01757">
    <property type="entry name" value="Acyl_transf_3"/>
    <property type="match status" value="1"/>
</dbReference>